<evidence type="ECO:0000313" key="3">
    <source>
        <dbReference type="Proteomes" id="UP000055024"/>
    </source>
</evidence>
<evidence type="ECO:0000256" key="1">
    <source>
        <dbReference type="SAM" id="Phobius"/>
    </source>
</evidence>
<comment type="caution">
    <text evidence="2">The sequence shown here is derived from an EMBL/GenBank/DDBJ whole genome shotgun (WGS) entry which is preliminary data.</text>
</comment>
<feature type="transmembrane region" description="Helical" evidence="1">
    <location>
        <begin position="51"/>
        <end position="73"/>
    </location>
</feature>
<proteinExistence type="predicted"/>
<reference evidence="2 3" key="1">
    <citation type="submission" date="2015-01" db="EMBL/GenBank/DDBJ databases">
        <title>Evolution of Trichinella species and genotypes.</title>
        <authorList>
            <person name="Korhonen P.K."/>
            <person name="Edoardo P."/>
            <person name="Giuseppe L.R."/>
            <person name="Gasser R.B."/>
        </authorList>
    </citation>
    <scope>NUCLEOTIDE SEQUENCE [LARGE SCALE GENOMIC DNA]</scope>
    <source>
        <strain evidence="2">ISS1029</strain>
    </source>
</reference>
<sequence length="74" mass="7916">QNASAGTPRRTCQSNVTSIAIRTPSSSYSKRPLGSLVLIGMVDCGTNFHGLILLVVELAISLDLQFVVLLVFLI</sequence>
<dbReference type="OrthoDB" id="10468694at2759"/>
<dbReference type="AlphaFoldDB" id="A0A0V1GDM8"/>
<keyword evidence="1" id="KW-1133">Transmembrane helix</keyword>
<feature type="non-terminal residue" evidence="2">
    <location>
        <position position="74"/>
    </location>
</feature>
<keyword evidence="1" id="KW-0812">Transmembrane</keyword>
<evidence type="ECO:0000313" key="2">
    <source>
        <dbReference type="EMBL" id="KRY95795.1"/>
    </source>
</evidence>
<organism evidence="2 3">
    <name type="scientific">Trichinella zimbabwensis</name>
    <dbReference type="NCBI Taxonomy" id="268475"/>
    <lineage>
        <taxon>Eukaryota</taxon>
        <taxon>Metazoa</taxon>
        <taxon>Ecdysozoa</taxon>
        <taxon>Nematoda</taxon>
        <taxon>Enoplea</taxon>
        <taxon>Dorylaimia</taxon>
        <taxon>Trichinellida</taxon>
        <taxon>Trichinellidae</taxon>
        <taxon>Trichinella</taxon>
    </lineage>
</organism>
<dbReference type="Proteomes" id="UP000055024">
    <property type="component" value="Unassembled WGS sequence"/>
</dbReference>
<name>A0A0V1GDM8_9BILA</name>
<dbReference type="EMBL" id="JYDP01003431">
    <property type="protein sequence ID" value="KRY95795.1"/>
    <property type="molecule type" value="Genomic_DNA"/>
</dbReference>
<gene>
    <name evidence="2" type="ORF">T11_1962</name>
</gene>
<protein>
    <submittedName>
        <fullName evidence="2">Uncharacterized protein</fullName>
    </submittedName>
</protein>
<keyword evidence="3" id="KW-1185">Reference proteome</keyword>
<accession>A0A0V1GDM8</accession>
<feature type="non-terminal residue" evidence="2">
    <location>
        <position position="1"/>
    </location>
</feature>
<keyword evidence="1" id="KW-0472">Membrane</keyword>